<dbReference type="EMBL" id="LN483070">
    <property type="protein sequence ID" value="CEA07361.1"/>
    <property type="molecule type" value="Genomic_DNA"/>
</dbReference>
<organism evidence="2">
    <name type="scientific">Arthrobacter saudimassiliensis</name>
    <dbReference type="NCBI Taxonomy" id="1461584"/>
    <lineage>
        <taxon>Bacteria</taxon>
        <taxon>Bacillati</taxon>
        <taxon>Actinomycetota</taxon>
        <taxon>Actinomycetes</taxon>
        <taxon>Micrococcales</taxon>
        <taxon>Micrococcaceae</taxon>
        <taxon>Arthrobacter</taxon>
    </lineage>
</organism>
<evidence type="ECO:0000313" key="2">
    <source>
        <dbReference type="EMBL" id="CEA07361.1"/>
    </source>
</evidence>
<sequence length="271" mass="28127">MSITLLGVLALLALIDSTSFGTLLIPIWLMMAPGRLRPGRVLFFLGVVAAFYLVLGLALAGGLRLIPWQDGGFELRTLFEERPTALILLAAGAGLLAWSFQLESKAKREKAARRAAEVHAAGTRQVPGPAAPPASLPAAATPLPGRLGRWRQRAVGQAGSGGTGALAGLALAAAGLEAASMLPYLAGIGLITTSGIGWPLTGGILAGYCTVMVLPALLLLAARMLAARRMEPVLRRLDDWLTRNAANTLSWVVGALGVILIINSVDGAFNA</sequence>
<feature type="transmembrane region" description="Helical" evidence="1">
    <location>
        <begin position="6"/>
        <end position="29"/>
    </location>
</feature>
<keyword evidence="1" id="KW-0472">Membrane</keyword>
<feature type="transmembrane region" description="Helical" evidence="1">
    <location>
        <begin position="83"/>
        <end position="100"/>
    </location>
</feature>
<name>A0A078MR69_9MICC</name>
<dbReference type="Pfam" id="PF11139">
    <property type="entry name" value="SfLAP"/>
    <property type="match status" value="1"/>
</dbReference>
<dbReference type="InterPro" id="IPR021315">
    <property type="entry name" value="Gap/Sap"/>
</dbReference>
<evidence type="ECO:0008006" key="3">
    <source>
        <dbReference type="Google" id="ProtNLM"/>
    </source>
</evidence>
<reference evidence="2" key="1">
    <citation type="submission" date="2014-07" db="EMBL/GenBank/DDBJ databases">
        <authorList>
            <person name="Urmite Genomes Urmite Genomes"/>
        </authorList>
    </citation>
    <scope>NUCLEOTIDE SEQUENCE</scope>
    <source>
        <strain evidence="2">11W110_air</strain>
    </source>
</reference>
<gene>
    <name evidence="2" type="ORF">BN1051_00673</name>
</gene>
<evidence type="ECO:0000256" key="1">
    <source>
        <dbReference type="SAM" id="Phobius"/>
    </source>
</evidence>
<proteinExistence type="predicted"/>
<accession>A0A078MR69</accession>
<keyword evidence="1" id="KW-0812">Transmembrane</keyword>
<feature type="transmembrane region" description="Helical" evidence="1">
    <location>
        <begin position="241"/>
        <end position="262"/>
    </location>
</feature>
<dbReference type="PATRIC" id="fig|1461584.3.peg.664"/>
<feature type="transmembrane region" description="Helical" evidence="1">
    <location>
        <begin position="41"/>
        <end position="63"/>
    </location>
</feature>
<feature type="transmembrane region" description="Helical" evidence="1">
    <location>
        <begin position="196"/>
        <end position="220"/>
    </location>
</feature>
<keyword evidence="1" id="KW-1133">Transmembrane helix</keyword>
<dbReference type="AlphaFoldDB" id="A0A078MR69"/>
<protein>
    <recommendedName>
        <fullName evidence="3">Sap, sulfolipid-1-addressing protein</fullName>
    </recommendedName>
</protein>